<keyword evidence="8" id="KW-1185">Reference proteome</keyword>
<organism evidence="7 8">
    <name type="scientific">Vibrio caribbeanicus ATCC BAA-2122</name>
    <dbReference type="NCBI Taxonomy" id="796620"/>
    <lineage>
        <taxon>Bacteria</taxon>
        <taxon>Pseudomonadati</taxon>
        <taxon>Pseudomonadota</taxon>
        <taxon>Gammaproteobacteria</taxon>
        <taxon>Vibrionales</taxon>
        <taxon>Vibrionaceae</taxon>
        <taxon>Vibrio</taxon>
    </lineage>
</organism>
<evidence type="ECO:0000259" key="5">
    <source>
        <dbReference type="PROSITE" id="PS51898"/>
    </source>
</evidence>
<dbReference type="Pfam" id="PF00589">
    <property type="entry name" value="Phage_integrase"/>
    <property type="match status" value="1"/>
</dbReference>
<gene>
    <name evidence="7" type="ORF">VIBC2010_05094</name>
</gene>
<proteinExistence type="predicted"/>
<evidence type="ECO:0000256" key="3">
    <source>
        <dbReference type="ARBA" id="ARBA00023172"/>
    </source>
</evidence>
<dbReference type="InterPro" id="IPR013762">
    <property type="entry name" value="Integrase-like_cat_sf"/>
</dbReference>
<accession>E3BKE0</accession>
<dbReference type="InterPro" id="IPR011010">
    <property type="entry name" value="DNA_brk_join_enz"/>
</dbReference>
<dbReference type="GO" id="GO:0006310">
    <property type="term" value="P:DNA recombination"/>
    <property type="evidence" value="ECO:0007669"/>
    <property type="project" value="UniProtKB-KW"/>
</dbReference>
<dbReference type="SUPFAM" id="SSF47823">
    <property type="entry name" value="lambda integrase-like, N-terminal domain"/>
    <property type="match status" value="1"/>
</dbReference>
<comment type="caution">
    <text evidence="7">The sequence shown here is derived from an EMBL/GenBank/DDBJ whole genome shotgun (WGS) entry which is preliminary data.</text>
</comment>
<protein>
    <recommendedName>
        <fullName evidence="9">Integrase</fullName>
    </recommendedName>
</protein>
<dbReference type="GO" id="GO:0015074">
    <property type="term" value="P:DNA integration"/>
    <property type="evidence" value="ECO:0007669"/>
    <property type="project" value="UniProtKB-KW"/>
</dbReference>
<dbReference type="InterPro" id="IPR010998">
    <property type="entry name" value="Integrase_recombinase_N"/>
</dbReference>
<dbReference type="PROSITE" id="PS51898">
    <property type="entry name" value="TYR_RECOMBINASE"/>
    <property type="match status" value="1"/>
</dbReference>
<evidence type="ECO:0000256" key="1">
    <source>
        <dbReference type="ARBA" id="ARBA00022908"/>
    </source>
</evidence>
<keyword evidence="2 4" id="KW-0238">DNA-binding</keyword>
<evidence type="ECO:0000313" key="7">
    <source>
        <dbReference type="EMBL" id="EFP96525.1"/>
    </source>
</evidence>
<dbReference type="eggNOG" id="COG4974">
    <property type="taxonomic scope" value="Bacteria"/>
</dbReference>
<dbReference type="Proteomes" id="UP000002943">
    <property type="component" value="Unassembled WGS sequence"/>
</dbReference>
<feature type="domain" description="Core-binding (CB)" evidence="6">
    <location>
        <begin position="12"/>
        <end position="103"/>
    </location>
</feature>
<evidence type="ECO:0000256" key="2">
    <source>
        <dbReference type="ARBA" id="ARBA00023125"/>
    </source>
</evidence>
<dbReference type="STRING" id="796620.VIBC2010_05094"/>
<dbReference type="InterPro" id="IPR044068">
    <property type="entry name" value="CB"/>
</dbReference>
<dbReference type="GO" id="GO:0003677">
    <property type="term" value="F:DNA binding"/>
    <property type="evidence" value="ECO:0007669"/>
    <property type="project" value="UniProtKB-UniRule"/>
</dbReference>
<feature type="domain" description="Tyr recombinase" evidence="5">
    <location>
        <begin position="130"/>
        <end position="312"/>
    </location>
</feature>
<dbReference type="PANTHER" id="PTHR34605">
    <property type="entry name" value="PHAGE_INTEGRASE DOMAIN-CONTAINING PROTEIN"/>
    <property type="match status" value="1"/>
</dbReference>
<dbReference type="Gene3D" id="1.10.443.10">
    <property type="entry name" value="Intergrase catalytic core"/>
    <property type="match status" value="1"/>
</dbReference>
<name>E3BKE0_9VIBR</name>
<dbReference type="Gene3D" id="1.10.150.130">
    <property type="match status" value="1"/>
</dbReference>
<dbReference type="EMBL" id="AEIU01000074">
    <property type="protein sequence ID" value="EFP96525.1"/>
    <property type="molecule type" value="Genomic_DNA"/>
</dbReference>
<dbReference type="RefSeq" id="WP_009601503.1">
    <property type="nucleotide sequence ID" value="NZ_AEIU01000074.1"/>
</dbReference>
<dbReference type="InterPro" id="IPR052925">
    <property type="entry name" value="Phage_Integrase-like_Recomb"/>
</dbReference>
<keyword evidence="3" id="KW-0233">DNA recombination</keyword>
<evidence type="ECO:0000313" key="8">
    <source>
        <dbReference type="Proteomes" id="UP000002943"/>
    </source>
</evidence>
<dbReference type="SUPFAM" id="SSF56349">
    <property type="entry name" value="DNA breaking-rejoining enzymes"/>
    <property type="match status" value="1"/>
</dbReference>
<dbReference type="PANTHER" id="PTHR34605:SF3">
    <property type="entry name" value="P CELL-TYPE AGGLUTINATION PROTEIN MAP4-LIKE-RELATED"/>
    <property type="match status" value="1"/>
</dbReference>
<evidence type="ECO:0000256" key="4">
    <source>
        <dbReference type="PROSITE-ProRule" id="PRU01248"/>
    </source>
</evidence>
<sequence>MRKNVRLVTCKTTLTSFINTFSEHIELEDINTLTDNSYSHNSLLAMRKDWNLFLEFCHNKNVKPIPASVTAVRLFLEKESRERKYATLKRYNVTISLVHKILQLSDPTSSVSIQNLLAQLRIEKSGDAQSTPAFNKKHLDELTLLKNSSKNTKDIRDLAIYHLMFECMLKRSELKRLTIDDLSGNTPDAYSVNIGGESYRLSASASKYLKRWLDTRLSDHQVLFSAIDKHGNISSNPLDDSSIYRILRAASEALGTDIQFSGHSLRVGAVNELAEQGLKVKEIQHFGRWKSAAMPYQYIGNRSKAALERMVFKSFKPWV</sequence>
<keyword evidence="1" id="KW-0229">DNA integration</keyword>
<dbReference type="PROSITE" id="PS51900">
    <property type="entry name" value="CB"/>
    <property type="match status" value="1"/>
</dbReference>
<evidence type="ECO:0008006" key="9">
    <source>
        <dbReference type="Google" id="ProtNLM"/>
    </source>
</evidence>
<evidence type="ECO:0000259" key="6">
    <source>
        <dbReference type="PROSITE" id="PS51900"/>
    </source>
</evidence>
<dbReference type="InterPro" id="IPR002104">
    <property type="entry name" value="Integrase_catalytic"/>
</dbReference>
<dbReference type="OrthoDB" id="5914130at2"/>
<reference evidence="7 8" key="1">
    <citation type="journal article" date="2012" name="Int. J. Syst. Evol. Microbiol.">
        <title>Vibrio caribbeanicus sp. nov., isolated from the marine sponge Scleritoderma cyanea.</title>
        <authorList>
            <person name="Hoffmann M."/>
            <person name="Monday S.R."/>
            <person name="Allard M.W."/>
            <person name="Strain E.A."/>
            <person name="Whittaker P."/>
            <person name="Naum M."/>
            <person name="McCarthy P.J."/>
            <person name="Lopez J.V."/>
            <person name="Fischer M."/>
            <person name="Brown E.W."/>
        </authorList>
    </citation>
    <scope>NUCLEOTIDE SEQUENCE [LARGE SCALE GENOMIC DNA]</scope>
    <source>
        <strain evidence="7 8">ATCC BAA-2122</strain>
    </source>
</reference>
<dbReference type="AlphaFoldDB" id="E3BKE0"/>